<keyword evidence="6 10" id="KW-0106">Calcium</keyword>
<evidence type="ECO:0000313" key="14">
    <source>
        <dbReference type="EMBL" id="KDR73258.1"/>
    </source>
</evidence>
<comment type="similarity">
    <text evidence="3 12">Belongs to the glycosyl hydrolase 47 family.</text>
</comment>
<evidence type="ECO:0000256" key="11">
    <source>
        <dbReference type="PIRSR" id="PIRSR601382-3"/>
    </source>
</evidence>
<dbReference type="SUPFAM" id="SSF48225">
    <property type="entry name" value="Seven-hairpin glycosidases"/>
    <property type="match status" value="1"/>
</dbReference>
<dbReference type="InterPro" id="IPR050749">
    <property type="entry name" value="Glycosyl_Hydrolase_47"/>
</dbReference>
<comment type="catalytic activity">
    <reaction evidence="9">
        <text>N(4)-(alpha-D-Man-(1-&gt;2)-alpha-D-Man-(1-&gt;2)-alpha-D-Man-(1-&gt;3)-[alpha-D-Man-(1-&gt;2)-alpha-D-Man-(1-&gt;3)-[alpha-D-Man-(1-&gt;2)-alpha-D-Man-(1-&gt;6)]-alpha-D-Man-(1-&gt;6)]-beta-D-Man-(1-&gt;4)-beta-D-GlcNAc-(1-&gt;4)-beta-D-GlcNAc)-L-asparaginyl-[protein] (N-glucan mannose isomer 9A1,2,3B1,2,3) + 4 H2O = N(4)-(alpha-D-Man-(1-&gt;3)-[alpha-D-Man-(1-&gt;3)-[alpha-D-Man-(1-&gt;6)]-alpha-D-Man-(1-&gt;6)]-beta-D-Man-(1-&gt;4)-beta-D-GlcNAc-(1-&gt;4)-beta-D-GlcNAc)-L-asparaginyl-[protein] (N-glucan mannose isomer 5A1,2) + 4 beta-D-mannose</text>
        <dbReference type="Rhea" id="RHEA:56008"/>
        <dbReference type="Rhea" id="RHEA-COMP:14356"/>
        <dbReference type="Rhea" id="RHEA-COMP:14367"/>
        <dbReference type="ChEBI" id="CHEBI:15377"/>
        <dbReference type="ChEBI" id="CHEBI:28563"/>
        <dbReference type="ChEBI" id="CHEBI:59087"/>
        <dbReference type="ChEBI" id="CHEBI:139493"/>
        <dbReference type="EC" id="3.2.1.113"/>
    </reaction>
</comment>
<sequence>MWAPPAELADYHPRPPSHIRPIKGPPQPSLEEQETWDARKNEVKEAFKHAWTGYKTRAFPSDELMAVSGGKSDKYNGWSVTLYDSLDTMWIMGLREEFADAVDSIRDRHFNATKPDQYVGFFETTIRYLGGLLSAYALSGEDVLLKRADELGQILMPAFHGTESGLPAYSVNVENGQIKSDQNKDTVLFSEASSCQLEFKYLAKLTGKKEYYERVQTAMNVFYKANVKDGLFHEHWRVKDGAPTGAHFTIGANADSGYEYLLKQWLLSGDKQARDQYLKSATGMINNLIYVTPKRGLMYIGDLESGSMVHRLEHLSCYLPGVLAVGALTLDLAPDVKELHQWAAHGLAYTCAISYADQPSGLGPDQIRMGQGNKWVDELKKWKDAGRVGSPPGVTEPPAEKEAADHDYSNGWPNAYLLRPETVESIFYMWRTTGDVKWRERGYAIFEAINRNTRTEYGFAPVHGIDGNWVNKVDDMPSWFLAETLKYLYLLFDDVHSITADHWVFNTEAHPLPIFTWTDAERKAFGIPS</sequence>
<evidence type="ECO:0000256" key="12">
    <source>
        <dbReference type="RuleBase" id="RU361193"/>
    </source>
</evidence>
<dbReference type="GO" id="GO:0005509">
    <property type="term" value="F:calcium ion binding"/>
    <property type="evidence" value="ECO:0007669"/>
    <property type="project" value="InterPro"/>
</dbReference>
<keyword evidence="12" id="KW-0326">Glycosidase</keyword>
<dbReference type="Pfam" id="PF01532">
    <property type="entry name" value="Glyco_hydro_47"/>
    <property type="match status" value="1"/>
</dbReference>
<dbReference type="Proteomes" id="UP000027222">
    <property type="component" value="Unassembled WGS sequence"/>
</dbReference>
<feature type="region of interest" description="Disordered" evidence="13">
    <location>
        <begin position="384"/>
        <end position="406"/>
    </location>
</feature>
<dbReference type="InterPro" id="IPR036026">
    <property type="entry name" value="Seven-hairpin_glycosidases"/>
</dbReference>
<proteinExistence type="inferred from homology"/>
<dbReference type="InterPro" id="IPR001382">
    <property type="entry name" value="Glyco_hydro_47"/>
</dbReference>
<gene>
    <name evidence="14" type="ORF">GALMADRAFT_72667</name>
</gene>
<feature type="binding site" evidence="10">
    <location>
        <position position="507"/>
    </location>
    <ligand>
        <name>Ca(2+)</name>
        <dbReference type="ChEBI" id="CHEBI:29108"/>
    </ligand>
</feature>
<dbReference type="PRINTS" id="PR00747">
    <property type="entry name" value="GLYHDRLASE47"/>
</dbReference>
<evidence type="ECO:0000313" key="15">
    <source>
        <dbReference type="Proteomes" id="UP000027222"/>
    </source>
</evidence>
<comment type="cofactor">
    <cofactor evidence="1 10">
        <name>Ca(2+)</name>
        <dbReference type="ChEBI" id="CHEBI:29108"/>
    </cofactor>
</comment>
<dbReference type="GO" id="GO:0005783">
    <property type="term" value="C:endoplasmic reticulum"/>
    <property type="evidence" value="ECO:0007669"/>
    <property type="project" value="TreeGrafter"/>
</dbReference>
<dbReference type="EC" id="3.2.1.-" evidence="12"/>
<dbReference type="HOGENOM" id="CLU_003818_0_2_1"/>
<evidence type="ECO:0000256" key="2">
    <source>
        <dbReference type="ARBA" id="ARBA00004922"/>
    </source>
</evidence>
<dbReference type="OrthoDB" id="8118055at2759"/>
<organism evidence="14 15">
    <name type="scientific">Galerina marginata (strain CBS 339.88)</name>
    <dbReference type="NCBI Taxonomy" id="685588"/>
    <lineage>
        <taxon>Eukaryota</taxon>
        <taxon>Fungi</taxon>
        <taxon>Dikarya</taxon>
        <taxon>Basidiomycota</taxon>
        <taxon>Agaricomycotina</taxon>
        <taxon>Agaricomycetes</taxon>
        <taxon>Agaricomycetidae</taxon>
        <taxon>Agaricales</taxon>
        <taxon>Agaricineae</taxon>
        <taxon>Strophariaceae</taxon>
        <taxon>Galerina</taxon>
    </lineage>
</organism>
<feature type="region of interest" description="Disordered" evidence="13">
    <location>
        <begin position="1"/>
        <end position="31"/>
    </location>
</feature>
<dbReference type="GO" id="GO:0016020">
    <property type="term" value="C:membrane"/>
    <property type="evidence" value="ECO:0007669"/>
    <property type="project" value="InterPro"/>
</dbReference>
<feature type="disulfide bond" evidence="11">
    <location>
        <begin position="317"/>
        <end position="351"/>
    </location>
</feature>
<keyword evidence="5 12" id="KW-0378">Hydrolase</keyword>
<comment type="catalytic activity">
    <reaction evidence="8">
        <text>N(4)-(alpha-D-Man-(1-&gt;2)-alpha-D-Man-(1-&gt;2)-alpha-D-Man-(1-&gt;3)-[alpha-D-Man-(1-&gt;3)-[alpha-D-Man-(1-&gt;2)-alpha-D-Man-(1-&gt;6)]-alpha-D-Man-(1-&gt;6)]-beta-D-Man-(1-&gt;4)-beta-D-GlcNAc-(1-&gt;4)-beta-D-GlcNAc)-L-asparaginyl-[protein] (N-glucan mannose isomer 8A1,2,3B1,3) + 3 H2O = N(4)-(alpha-D-Man-(1-&gt;3)-[alpha-D-Man-(1-&gt;3)-[alpha-D-Man-(1-&gt;6)]-alpha-D-Man-(1-&gt;6)]-beta-D-Man-(1-&gt;4)-beta-D-GlcNAc-(1-&gt;4)-beta-D-GlcNAc)-L-asparaginyl-[protein] (N-glucan mannose isomer 5A1,2) + 3 beta-D-mannose</text>
        <dbReference type="Rhea" id="RHEA:56028"/>
        <dbReference type="Rhea" id="RHEA-COMP:14358"/>
        <dbReference type="Rhea" id="RHEA-COMP:14367"/>
        <dbReference type="ChEBI" id="CHEBI:15377"/>
        <dbReference type="ChEBI" id="CHEBI:28563"/>
        <dbReference type="ChEBI" id="CHEBI:59087"/>
        <dbReference type="ChEBI" id="CHEBI:60628"/>
        <dbReference type="EC" id="3.2.1.113"/>
    </reaction>
</comment>
<keyword evidence="15" id="KW-1185">Reference proteome</keyword>
<evidence type="ECO:0000256" key="8">
    <source>
        <dbReference type="ARBA" id="ARBA00047669"/>
    </source>
</evidence>
<evidence type="ECO:0000256" key="10">
    <source>
        <dbReference type="PIRSR" id="PIRSR601382-2"/>
    </source>
</evidence>
<dbReference type="PANTHER" id="PTHR11742">
    <property type="entry name" value="MANNOSYL-OLIGOSACCHARIDE ALPHA-1,2-MANNOSIDASE-RELATED"/>
    <property type="match status" value="1"/>
</dbReference>
<protein>
    <recommendedName>
        <fullName evidence="12">alpha-1,2-Mannosidase</fullName>
        <ecNumber evidence="12">3.2.1.-</ecNumber>
    </recommendedName>
</protein>
<evidence type="ECO:0000256" key="1">
    <source>
        <dbReference type="ARBA" id="ARBA00001913"/>
    </source>
</evidence>
<dbReference type="AlphaFoldDB" id="A0A067T2K3"/>
<accession>A0A067T2K3</accession>
<comment type="pathway">
    <text evidence="2">Protein modification; protein glycosylation.</text>
</comment>
<dbReference type="GO" id="GO:0005975">
    <property type="term" value="P:carbohydrate metabolic process"/>
    <property type="evidence" value="ECO:0007669"/>
    <property type="project" value="InterPro"/>
</dbReference>
<evidence type="ECO:0000256" key="4">
    <source>
        <dbReference type="ARBA" id="ARBA00022723"/>
    </source>
</evidence>
<dbReference type="GO" id="GO:0004571">
    <property type="term" value="F:mannosyl-oligosaccharide 1,2-alpha-mannosidase activity"/>
    <property type="evidence" value="ECO:0007669"/>
    <property type="project" value="UniProtKB-EC"/>
</dbReference>
<dbReference type="STRING" id="685588.A0A067T2K3"/>
<name>A0A067T2K3_GALM3</name>
<keyword evidence="7 11" id="KW-1015">Disulfide bond</keyword>
<dbReference type="GO" id="GO:0036503">
    <property type="term" value="P:ERAD pathway"/>
    <property type="evidence" value="ECO:0007669"/>
    <property type="project" value="UniProtKB-ARBA"/>
</dbReference>
<evidence type="ECO:0000256" key="13">
    <source>
        <dbReference type="SAM" id="MobiDB-lite"/>
    </source>
</evidence>
<dbReference type="InterPro" id="IPR012341">
    <property type="entry name" value="6hp_glycosidase-like_sf"/>
</dbReference>
<evidence type="ECO:0000256" key="5">
    <source>
        <dbReference type="ARBA" id="ARBA00022801"/>
    </source>
</evidence>
<reference evidence="15" key="1">
    <citation type="journal article" date="2014" name="Proc. Natl. Acad. Sci. U.S.A.">
        <title>Extensive sampling of basidiomycete genomes demonstrates inadequacy of the white-rot/brown-rot paradigm for wood decay fungi.</title>
        <authorList>
            <person name="Riley R."/>
            <person name="Salamov A.A."/>
            <person name="Brown D.W."/>
            <person name="Nagy L.G."/>
            <person name="Floudas D."/>
            <person name="Held B.W."/>
            <person name="Levasseur A."/>
            <person name="Lombard V."/>
            <person name="Morin E."/>
            <person name="Otillar R."/>
            <person name="Lindquist E.A."/>
            <person name="Sun H."/>
            <person name="LaButti K.M."/>
            <person name="Schmutz J."/>
            <person name="Jabbour D."/>
            <person name="Luo H."/>
            <person name="Baker S.E."/>
            <person name="Pisabarro A.G."/>
            <person name="Walton J.D."/>
            <person name="Blanchette R.A."/>
            <person name="Henrissat B."/>
            <person name="Martin F."/>
            <person name="Cullen D."/>
            <person name="Hibbett D.S."/>
            <person name="Grigoriev I.V."/>
        </authorList>
    </citation>
    <scope>NUCLEOTIDE SEQUENCE [LARGE SCALE GENOMIC DNA]</scope>
    <source>
        <strain evidence="15">CBS 339.88</strain>
    </source>
</reference>
<evidence type="ECO:0000256" key="9">
    <source>
        <dbReference type="ARBA" id="ARBA00048605"/>
    </source>
</evidence>
<keyword evidence="4 10" id="KW-0479">Metal-binding</keyword>
<evidence type="ECO:0000256" key="3">
    <source>
        <dbReference type="ARBA" id="ARBA00007658"/>
    </source>
</evidence>
<dbReference type="Gene3D" id="1.50.10.10">
    <property type="match status" value="1"/>
</dbReference>
<evidence type="ECO:0000256" key="7">
    <source>
        <dbReference type="ARBA" id="ARBA00023157"/>
    </source>
</evidence>
<dbReference type="EMBL" id="KL142386">
    <property type="protein sequence ID" value="KDR73258.1"/>
    <property type="molecule type" value="Genomic_DNA"/>
</dbReference>
<evidence type="ECO:0000256" key="6">
    <source>
        <dbReference type="ARBA" id="ARBA00022837"/>
    </source>
</evidence>
<dbReference type="PANTHER" id="PTHR11742:SF55">
    <property type="entry name" value="ENDOPLASMIC RETICULUM MANNOSYL-OLIGOSACCHARIDE 1,2-ALPHA-MANNOSIDASE"/>
    <property type="match status" value="1"/>
</dbReference>